<dbReference type="Gene3D" id="3.40.50.2300">
    <property type="match status" value="1"/>
</dbReference>
<protein>
    <recommendedName>
        <fullName evidence="1">Piwi domain-containing protein</fullName>
    </recommendedName>
</protein>
<name>A0ABD0PAX9_CIRMR</name>
<keyword evidence="3" id="KW-1185">Reference proteome</keyword>
<reference evidence="2 3" key="1">
    <citation type="submission" date="2024-05" db="EMBL/GenBank/DDBJ databases">
        <title>Genome sequencing and assembly of Indian major carp, Cirrhinus mrigala (Hamilton, 1822).</title>
        <authorList>
            <person name="Mohindra V."/>
            <person name="Chowdhury L.M."/>
            <person name="Lal K."/>
            <person name="Jena J.K."/>
        </authorList>
    </citation>
    <scope>NUCLEOTIDE SEQUENCE [LARGE SCALE GENOMIC DNA]</scope>
    <source>
        <strain evidence="2">CM1030</strain>
        <tissue evidence="2">Blood</tissue>
    </source>
</reference>
<feature type="domain" description="Piwi" evidence="1">
    <location>
        <begin position="42"/>
        <end position="128"/>
    </location>
</feature>
<comment type="caution">
    <text evidence="2">The sequence shown here is derived from an EMBL/GenBank/DDBJ whole genome shotgun (WGS) entry which is preliminary data.</text>
</comment>
<dbReference type="EMBL" id="JAMKFB020000016">
    <property type="protein sequence ID" value="KAL0171244.1"/>
    <property type="molecule type" value="Genomic_DNA"/>
</dbReference>
<evidence type="ECO:0000259" key="1">
    <source>
        <dbReference type="PROSITE" id="PS50822"/>
    </source>
</evidence>
<dbReference type="InterPro" id="IPR003165">
    <property type="entry name" value="Piwi"/>
</dbReference>
<dbReference type="PROSITE" id="PS50822">
    <property type="entry name" value="PIWI"/>
    <property type="match status" value="1"/>
</dbReference>
<gene>
    <name evidence="2" type="ORF">M9458_031555</name>
</gene>
<evidence type="ECO:0000313" key="2">
    <source>
        <dbReference type="EMBL" id="KAL0171244.1"/>
    </source>
</evidence>
<feature type="non-terminal residue" evidence="2">
    <location>
        <position position="128"/>
    </location>
</feature>
<organism evidence="2 3">
    <name type="scientific">Cirrhinus mrigala</name>
    <name type="common">Mrigala</name>
    <dbReference type="NCBI Taxonomy" id="683832"/>
    <lineage>
        <taxon>Eukaryota</taxon>
        <taxon>Metazoa</taxon>
        <taxon>Chordata</taxon>
        <taxon>Craniata</taxon>
        <taxon>Vertebrata</taxon>
        <taxon>Euteleostomi</taxon>
        <taxon>Actinopterygii</taxon>
        <taxon>Neopterygii</taxon>
        <taxon>Teleostei</taxon>
        <taxon>Ostariophysi</taxon>
        <taxon>Cypriniformes</taxon>
        <taxon>Cyprinidae</taxon>
        <taxon>Labeoninae</taxon>
        <taxon>Labeonini</taxon>
        <taxon>Cirrhinus</taxon>
    </lineage>
</organism>
<feature type="non-terminal residue" evidence="2">
    <location>
        <position position="1"/>
    </location>
</feature>
<proteinExistence type="predicted"/>
<dbReference type="Pfam" id="PF02171">
    <property type="entry name" value="Piwi"/>
    <property type="match status" value="1"/>
</dbReference>
<dbReference type="InterPro" id="IPR012337">
    <property type="entry name" value="RNaseH-like_sf"/>
</dbReference>
<accession>A0ABD0PAX9</accession>
<dbReference type="PANTHER" id="PTHR22891">
    <property type="entry name" value="EUKARYOTIC TRANSLATION INITIATION FACTOR 2C"/>
    <property type="match status" value="1"/>
</dbReference>
<dbReference type="AlphaFoldDB" id="A0ABD0PAX9"/>
<dbReference type="SUPFAM" id="SSF53098">
    <property type="entry name" value="Ribonuclease H-like"/>
    <property type="match status" value="1"/>
</dbReference>
<dbReference type="Proteomes" id="UP001529510">
    <property type="component" value="Unassembled WGS sequence"/>
</dbReference>
<sequence>GFTDQLRKISKDAGMPIQGQPCFCNVEPMFRHLKNTYSGLQLIIVILPGKTPVYGKNVTYGAILLRNILRLINPRLICAAEVKRVGDTLLGMATQCVQVKNVVKTSPQTLSNLCLKINVKLGGINNIL</sequence>
<evidence type="ECO:0000313" key="3">
    <source>
        <dbReference type="Proteomes" id="UP001529510"/>
    </source>
</evidence>